<accession>A0ABM8ZGC4</accession>
<comment type="caution">
    <text evidence="2">The sequence shown here is derived from an EMBL/GenBank/DDBJ whole genome shotgun (WGS) entry which is preliminary data.</text>
</comment>
<feature type="domain" description="HicB-like antitoxin of toxin-antitoxin system" evidence="1">
    <location>
        <begin position="7"/>
        <end position="136"/>
    </location>
</feature>
<name>A0ABM8ZGC4_9VIBR</name>
<evidence type="ECO:0000313" key="2">
    <source>
        <dbReference type="EMBL" id="CAH0525666.1"/>
    </source>
</evidence>
<dbReference type="Proteomes" id="UP000838160">
    <property type="component" value="Unassembled WGS sequence"/>
</dbReference>
<keyword evidence="3" id="KW-1185">Reference proteome</keyword>
<organism evidence="2 3">
    <name type="scientific">Vibrio hippocampi</name>
    <dbReference type="NCBI Taxonomy" id="654686"/>
    <lineage>
        <taxon>Bacteria</taxon>
        <taxon>Pseudomonadati</taxon>
        <taxon>Pseudomonadota</taxon>
        <taxon>Gammaproteobacteria</taxon>
        <taxon>Vibrionales</taxon>
        <taxon>Vibrionaceae</taxon>
        <taxon>Vibrio</taxon>
    </lineage>
</organism>
<reference evidence="2" key="1">
    <citation type="submission" date="2021-12" db="EMBL/GenBank/DDBJ databases">
        <authorList>
            <person name="Rodrigo-Torres L."/>
            <person name="Arahal R. D."/>
            <person name="Lucena T."/>
        </authorList>
    </citation>
    <scope>NUCLEOTIDE SEQUENCE</scope>
    <source>
        <strain evidence="2">CECT 8226</strain>
    </source>
</reference>
<evidence type="ECO:0000259" key="1">
    <source>
        <dbReference type="Pfam" id="PF15919"/>
    </source>
</evidence>
<dbReference type="InterPro" id="IPR013321">
    <property type="entry name" value="Arc_rbn_hlx_hlx"/>
</dbReference>
<sequence>MLFSVGIELPKEDDQAFGLVVPALCDANYGCFSAADKESEIPSMVKEAVIDMVEAMIEDSYPLLNVNDKGVLYYRAHDDYAYCDAWLLLDIDLSDFEGKPKRINISMPDTLIARIDEYVKSSNEYKDRSHFLATAARHEMR</sequence>
<dbReference type="RefSeq" id="WP_237484178.1">
    <property type="nucleotide sequence ID" value="NZ_CAKLCM010000002.1"/>
</dbReference>
<proteinExistence type="predicted"/>
<gene>
    <name evidence="2" type="ORF">VHP8226_01196</name>
</gene>
<protein>
    <recommendedName>
        <fullName evidence="1">HicB-like antitoxin of toxin-antitoxin system domain-containing protein</fullName>
    </recommendedName>
</protein>
<dbReference type="CDD" id="cd22231">
    <property type="entry name" value="RHH_NikR_HicB-like"/>
    <property type="match status" value="1"/>
</dbReference>
<dbReference type="Gene3D" id="3.30.160.250">
    <property type="match status" value="1"/>
</dbReference>
<dbReference type="EMBL" id="CAKLCM010000002">
    <property type="protein sequence ID" value="CAH0525666.1"/>
    <property type="molecule type" value="Genomic_DNA"/>
</dbReference>
<dbReference type="InterPro" id="IPR031807">
    <property type="entry name" value="HicB-like"/>
</dbReference>
<evidence type="ECO:0000313" key="3">
    <source>
        <dbReference type="Proteomes" id="UP000838160"/>
    </source>
</evidence>
<dbReference type="Gene3D" id="1.10.1220.10">
    <property type="entry name" value="Met repressor-like"/>
    <property type="match status" value="1"/>
</dbReference>
<dbReference type="Pfam" id="PF15919">
    <property type="entry name" value="HicB_lk_antitox"/>
    <property type="match status" value="1"/>
</dbReference>